<name>A0AAV4A3M2_9GAST</name>
<gene>
    <name evidence="1" type="ORF">PoB_002829800</name>
</gene>
<keyword evidence="2" id="KW-1185">Reference proteome</keyword>
<dbReference type="EMBL" id="BLXT01003539">
    <property type="protein sequence ID" value="GFO01793.1"/>
    <property type="molecule type" value="Genomic_DNA"/>
</dbReference>
<dbReference type="AlphaFoldDB" id="A0AAV4A3M2"/>
<dbReference type="Proteomes" id="UP000735302">
    <property type="component" value="Unassembled WGS sequence"/>
</dbReference>
<evidence type="ECO:0000313" key="1">
    <source>
        <dbReference type="EMBL" id="GFO01793.1"/>
    </source>
</evidence>
<evidence type="ECO:0000313" key="2">
    <source>
        <dbReference type="Proteomes" id="UP000735302"/>
    </source>
</evidence>
<organism evidence="1 2">
    <name type="scientific">Plakobranchus ocellatus</name>
    <dbReference type="NCBI Taxonomy" id="259542"/>
    <lineage>
        <taxon>Eukaryota</taxon>
        <taxon>Metazoa</taxon>
        <taxon>Spiralia</taxon>
        <taxon>Lophotrochozoa</taxon>
        <taxon>Mollusca</taxon>
        <taxon>Gastropoda</taxon>
        <taxon>Heterobranchia</taxon>
        <taxon>Euthyneura</taxon>
        <taxon>Panpulmonata</taxon>
        <taxon>Sacoglossa</taxon>
        <taxon>Placobranchoidea</taxon>
        <taxon>Plakobranchidae</taxon>
        <taxon>Plakobranchus</taxon>
    </lineage>
</organism>
<proteinExistence type="predicted"/>
<reference evidence="1 2" key="1">
    <citation type="journal article" date="2021" name="Elife">
        <title>Chloroplast acquisition without the gene transfer in kleptoplastic sea slugs, Plakobranchus ocellatus.</title>
        <authorList>
            <person name="Maeda T."/>
            <person name="Takahashi S."/>
            <person name="Yoshida T."/>
            <person name="Shimamura S."/>
            <person name="Takaki Y."/>
            <person name="Nagai Y."/>
            <person name="Toyoda A."/>
            <person name="Suzuki Y."/>
            <person name="Arimoto A."/>
            <person name="Ishii H."/>
            <person name="Satoh N."/>
            <person name="Nishiyama T."/>
            <person name="Hasebe M."/>
            <person name="Maruyama T."/>
            <person name="Minagawa J."/>
            <person name="Obokata J."/>
            <person name="Shigenobu S."/>
        </authorList>
    </citation>
    <scope>NUCLEOTIDE SEQUENCE [LARGE SCALE GENOMIC DNA]</scope>
</reference>
<comment type="caution">
    <text evidence="1">The sequence shown here is derived from an EMBL/GenBank/DDBJ whole genome shotgun (WGS) entry which is preliminary data.</text>
</comment>
<accession>A0AAV4A3M2</accession>
<protein>
    <submittedName>
        <fullName evidence="1">Uncharacterized protein</fullName>
    </submittedName>
</protein>
<sequence length="103" mass="12248">MKELSRDTEEVHCCHRQLRAVLHLTLNDKDYTNTSEAWTQEFMSAFQHWEPRLTQLFTVAEGQIRLEIIQQEKISTPLIMFYLHGKGRYLFISRLLLQRLGAK</sequence>